<dbReference type="EMBL" id="JADKMY010000001">
    <property type="protein sequence ID" value="MBF4552803.1"/>
    <property type="molecule type" value="Genomic_DNA"/>
</dbReference>
<name>A0ABR9ZIH4_9CORY</name>
<keyword evidence="5 7" id="KW-0472">Membrane</keyword>
<feature type="compositionally biased region" description="Acidic residues" evidence="6">
    <location>
        <begin position="525"/>
        <end position="547"/>
    </location>
</feature>
<evidence type="ECO:0000256" key="6">
    <source>
        <dbReference type="SAM" id="MobiDB-lite"/>
    </source>
</evidence>
<dbReference type="PANTHER" id="PTHR31566">
    <property type="entry name" value="CYTOCHROME C BIOGENESIS PROTEIN CCS1, CHLOROPLASTIC"/>
    <property type="match status" value="1"/>
</dbReference>
<dbReference type="InterPro" id="IPR007816">
    <property type="entry name" value="ResB-like_domain"/>
</dbReference>
<feature type="compositionally biased region" description="Basic and acidic residues" evidence="6">
    <location>
        <begin position="549"/>
        <end position="558"/>
    </location>
</feature>
<dbReference type="Proteomes" id="UP000635902">
    <property type="component" value="Unassembled WGS sequence"/>
</dbReference>
<keyword evidence="4 7" id="KW-1133">Transmembrane helix</keyword>
<evidence type="ECO:0000256" key="5">
    <source>
        <dbReference type="ARBA" id="ARBA00023136"/>
    </source>
</evidence>
<protein>
    <submittedName>
        <fullName evidence="9">Cytochrome c biogenesis protein ResB</fullName>
    </submittedName>
</protein>
<dbReference type="InterPro" id="IPR023494">
    <property type="entry name" value="Cyt_c_bgen_Ccs1/CcsB/ResB"/>
</dbReference>
<comment type="caution">
    <text evidence="9">The sequence shown here is derived from an EMBL/GenBank/DDBJ whole genome shotgun (WGS) entry which is preliminary data.</text>
</comment>
<proteinExistence type="predicted"/>
<evidence type="ECO:0000256" key="2">
    <source>
        <dbReference type="ARBA" id="ARBA00022692"/>
    </source>
</evidence>
<evidence type="ECO:0000313" key="10">
    <source>
        <dbReference type="Proteomes" id="UP000635902"/>
    </source>
</evidence>
<evidence type="ECO:0000313" key="9">
    <source>
        <dbReference type="EMBL" id="MBF4552803.1"/>
    </source>
</evidence>
<evidence type="ECO:0000256" key="3">
    <source>
        <dbReference type="ARBA" id="ARBA00022748"/>
    </source>
</evidence>
<reference evidence="9 10" key="1">
    <citation type="submission" date="2020-10" db="EMBL/GenBank/DDBJ databases">
        <title>Novel species in genus Corynebacterium.</title>
        <authorList>
            <person name="Zhang G."/>
        </authorList>
    </citation>
    <scope>NUCLEOTIDE SEQUENCE [LARGE SCALE GENOMIC DNA]</scope>
    <source>
        <strain evidence="9 10">DSM 45110</strain>
    </source>
</reference>
<feature type="transmembrane region" description="Helical" evidence="7">
    <location>
        <begin position="169"/>
        <end position="192"/>
    </location>
</feature>
<dbReference type="Pfam" id="PF05140">
    <property type="entry name" value="ResB"/>
    <property type="match status" value="1"/>
</dbReference>
<keyword evidence="10" id="KW-1185">Reference proteome</keyword>
<keyword evidence="3" id="KW-0201">Cytochrome c-type biogenesis</keyword>
<evidence type="ECO:0000256" key="7">
    <source>
        <dbReference type="SAM" id="Phobius"/>
    </source>
</evidence>
<organism evidence="9 10">
    <name type="scientific">Corynebacterium suicordis DSM 45110</name>
    <dbReference type="NCBI Taxonomy" id="1121369"/>
    <lineage>
        <taxon>Bacteria</taxon>
        <taxon>Bacillati</taxon>
        <taxon>Actinomycetota</taxon>
        <taxon>Actinomycetes</taxon>
        <taxon>Mycobacteriales</taxon>
        <taxon>Corynebacteriaceae</taxon>
        <taxon>Corynebacterium</taxon>
    </lineage>
</organism>
<accession>A0ABR9ZIH4</accession>
<dbReference type="PANTHER" id="PTHR31566:SF0">
    <property type="entry name" value="CYTOCHROME C BIOGENESIS PROTEIN CCS1, CHLOROPLASTIC"/>
    <property type="match status" value="1"/>
</dbReference>
<feature type="region of interest" description="Disordered" evidence="6">
    <location>
        <begin position="525"/>
        <end position="558"/>
    </location>
</feature>
<evidence type="ECO:0000256" key="1">
    <source>
        <dbReference type="ARBA" id="ARBA00004141"/>
    </source>
</evidence>
<keyword evidence="2 7" id="KW-0812">Transmembrane</keyword>
<gene>
    <name evidence="9" type="ORF">IRY30_01730</name>
</gene>
<feature type="domain" description="ResB-like" evidence="8">
    <location>
        <begin position="18"/>
        <end position="513"/>
    </location>
</feature>
<evidence type="ECO:0000256" key="4">
    <source>
        <dbReference type="ARBA" id="ARBA00022989"/>
    </source>
</evidence>
<feature type="transmembrane region" description="Helical" evidence="7">
    <location>
        <begin position="75"/>
        <end position="96"/>
    </location>
</feature>
<comment type="subcellular location">
    <subcellularLocation>
        <location evidence="1">Membrane</location>
        <topology evidence="1">Multi-pass membrane protein</topology>
    </subcellularLocation>
</comment>
<evidence type="ECO:0000259" key="8">
    <source>
        <dbReference type="Pfam" id="PF05140"/>
    </source>
</evidence>
<feature type="transmembrane region" description="Helical" evidence="7">
    <location>
        <begin position="456"/>
        <end position="476"/>
    </location>
</feature>
<sequence>MKKLLALPKAAWQWLTKMRTALVLMVLLALAAVPGALLPQRSLNKDNVANYIAANGKTAEIFDKLQLFDVFSSTWFAAIYALLFISLVGCILPRSLDHYRALRSKPPRAPKVLSRLPNHVEGEVPQSMDAVQESLRVQFKGWYHSETDAKDDRAGAWSMSAEKGYLREFANLVFHLSLVGILIAVATGRLMFYEGQVIVVAGTERSEFCNSAVSNFDSFRHGPIFDGTGLTPYCVNVKDFSAEYLESGQAVHFESNIDYADAQTAMLPKEEWEHQKLRVNHPLRIEGDRVYLQGHGYAPTFTVTWPNGEKYTETIQFRPDDLTNFLSSGAVRWDPPAGMYEDLLERRQNQISIQGLFAPTAEFTGEKGALLSSSFPAMNDPAVAIDVYRGDTGLDGGRSQNIFSLDSEQLHSGAMQKLDRVNLRAGESVDLEDGTKITFDGAQEFVNLQVSRDPTVLWVLGFAILMLVSLVGSLLIKRRRFWVRLTPGANGGTHVEIAGLSRTDTAGWGKEFNRRSEKILGLEDEDLDDELDQDSMDWESSYDDGLDEAINRARGERD</sequence>